<dbReference type="InterPro" id="IPR050229">
    <property type="entry name" value="GlpE_sulfurtransferase"/>
</dbReference>
<keyword evidence="1" id="KW-0812">Transmembrane</keyword>
<evidence type="ECO:0000313" key="3">
    <source>
        <dbReference type="EMBL" id="QIQ20307.1"/>
    </source>
</evidence>
<dbReference type="Gene3D" id="3.40.250.10">
    <property type="entry name" value="Rhodanese-like domain"/>
    <property type="match status" value="1"/>
</dbReference>
<keyword evidence="4" id="KW-1185">Reference proteome</keyword>
<dbReference type="EMBL" id="CP050253">
    <property type="protein sequence ID" value="QIQ20307.1"/>
    <property type="molecule type" value="Genomic_DNA"/>
</dbReference>
<dbReference type="InParanoid" id="A0A6G9I8X3"/>
<reference evidence="3 4" key="1">
    <citation type="submission" date="2020-03" db="EMBL/GenBank/DDBJ databases">
        <title>Complete genome sequence of Orbus sp. IPMB12 (BCRC 80908).</title>
        <authorList>
            <person name="Lo W.-S."/>
            <person name="Chang T.-H."/>
            <person name="Kuo C.-H."/>
        </authorList>
    </citation>
    <scope>NUCLEOTIDE SEQUENCE [LARGE SCALE GENOMIC DNA]</scope>
    <source>
        <strain evidence="3 4">IPMB12</strain>
    </source>
</reference>
<dbReference type="InterPro" id="IPR001763">
    <property type="entry name" value="Rhodanese-like_dom"/>
</dbReference>
<feature type="transmembrane region" description="Helical" evidence="1">
    <location>
        <begin position="16"/>
        <end position="33"/>
    </location>
</feature>
<dbReference type="KEGG" id="orb:IPMB12_00600"/>
<evidence type="ECO:0000259" key="2">
    <source>
        <dbReference type="PROSITE" id="PS50206"/>
    </source>
</evidence>
<dbReference type="SUPFAM" id="SSF52821">
    <property type="entry name" value="Rhodanese/Cell cycle control phosphatase"/>
    <property type="match status" value="1"/>
</dbReference>
<protein>
    <submittedName>
        <fullName evidence="3">Rhodanese-like domain-containing protein</fullName>
    </submittedName>
</protein>
<sequence>MDFVNELLPFVKNHPILSLGWLAIFVAIIHLTIKSKFSKVTQITNGIAVNLMNKEEAVIVDIRNADNFKRGHITGSHNILPVDIKNNSIKQIEKFKTNPIIVTCDNGMSAVASGEILAKLGFEKVYALKDGIAGWNGENLPLVKSK</sequence>
<organism evidence="3 4">
    <name type="scientific">Zophobihabitans entericus</name>
    <dbReference type="NCBI Taxonomy" id="1635327"/>
    <lineage>
        <taxon>Bacteria</taxon>
        <taxon>Pseudomonadati</taxon>
        <taxon>Pseudomonadota</taxon>
        <taxon>Gammaproteobacteria</taxon>
        <taxon>Orbales</taxon>
        <taxon>Orbaceae</taxon>
        <taxon>Zophobihabitans</taxon>
    </lineage>
</organism>
<accession>A0A6G9I8X3</accession>
<proteinExistence type="predicted"/>
<dbReference type="Pfam" id="PF00581">
    <property type="entry name" value="Rhodanese"/>
    <property type="match status" value="1"/>
</dbReference>
<name>A0A6G9I8X3_9GAMM</name>
<dbReference type="RefSeq" id="WP_166913929.1">
    <property type="nucleotide sequence ID" value="NZ_CP050253.1"/>
</dbReference>
<gene>
    <name evidence="3" type="ORF">IPMB12_00600</name>
</gene>
<dbReference type="SMART" id="SM00450">
    <property type="entry name" value="RHOD"/>
    <property type="match status" value="1"/>
</dbReference>
<dbReference type="AlphaFoldDB" id="A0A6G9I8X3"/>
<keyword evidence="1" id="KW-0472">Membrane</keyword>
<dbReference type="PANTHER" id="PTHR43031:SF18">
    <property type="entry name" value="RHODANESE-RELATED SULFURTRANSFERASES"/>
    <property type="match status" value="1"/>
</dbReference>
<feature type="domain" description="Rhodanese" evidence="2">
    <location>
        <begin position="53"/>
        <end position="144"/>
    </location>
</feature>
<dbReference type="PROSITE" id="PS50206">
    <property type="entry name" value="RHODANESE_3"/>
    <property type="match status" value="1"/>
</dbReference>
<dbReference type="Proteomes" id="UP000501168">
    <property type="component" value="Chromosome"/>
</dbReference>
<evidence type="ECO:0000313" key="4">
    <source>
        <dbReference type="Proteomes" id="UP000501168"/>
    </source>
</evidence>
<dbReference type="CDD" id="cd00158">
    <property type="entry name" value="RHOD"/>
    <property type="match status" value="1"/>
</dbReference>
<evidence type="ECO:0000256" key="1">
    <source>
        <dbReference type="SAM" id="Phobius"/>
    </source>
</evidence>
<dbReference type="FunCoup" id="A0A6G9I8X3">
    <property type="interactions" value="178"/>
</dbReference>
<dbReference type="PANTHER" id="PTHR43031">
    <property type="entry name" value="FAD-DEPENDENT OXIDOREDUCTASE"/>
    <property type="match status" value="1"/>
</dbReference>
<keyword evidence="1" id="KW-1133">Transmembrane helix</keyword>
<dbReference type="InterPro" id="IPR036873">
    <property type="entry name" value="Rhodanese-like_dom_sf"/>
</dbReference>